<dbReference type="Proteomes" id="UP000051634">
    <property type="component" value="Unassembled WGS sequence"/>
</dbReference>
<protein>
    <submittedName>
        <fullName evidence="2">Uncharacterized protein</fullName>
    </submittedName>
</protein>
<dbReference type="EMBL" id="LDXT01000073">
    <property type="protein sequence ID" value="KRT55801.1"/>
    <property type="molecule type" value="Genomic_DNA"/>
</dbReference>
<evidence type="ECO:0000313" key="4">
    <source>
        <dbReference type="Proteomes" id="UP000051634"/>
    </source>
</evidence>
<evidence type="ECO:0000313" key="1">
    <source>
        <dbReference type="EMBL" id="KRT55801.1"/>
    </source>
</evidence>
<accession>A0A0T5Z224</accession>
<reference evidence="3 4" key="1">
    <citation type="submission" date="2015-11" db="EMBL/GenBank/DDBJ databases">
        <title>The genome of Candidatus Endoriftia persephone in Ridgeia piscesae and population structure of the North Eastern Pacific vestimentiferan symbionts.</title>
        <authorList>
            <person name="Perez M."/>
            <person name="Juniper K.S."/>
        </authorList>
    </citation>
    <scope>NUCLEOTIDE SEQUENCE [LARGE SCALE GENOMIC DNA]</scope>
    <source>
        <strain evidence="2">Ind10</strain>
        <strain evidence="1">Ind11</strain>
    </source>
</reference>
<proteinExistence type="predicted"/>
<dbReference type="RefSeq" id="WP_057955417.1">
    <property type="nucleotide sequence ID" value="NZ_KQ556879.1"/>
</dbReference>
<dbReference type="Proteomes" id="UP000051276">
    <property type="component" value="Unassembled WGS sequence"/>
</dbReference>
<keyword evidence="4" id="KW-1185">Reference proteome</keyword>
<organism evidence="2 3">
    <name type="scientific">endosymbiont of Ridgeia piscesae</name>
    <dbReference type="NCBI Taxonomy" id="54398"/>
    <lineage>
        <taxon>Bacteria</taxon>
        <taxon>Pseudomonadati</taxon>
        <taxon>Pseudomonadota</taxon>
        <taxon>Gammaproteobacteria</taxon>
        <taxon>sulfur-oxidizing symbionts</taxon>
    </lineage>
</organism>
<dbReference type="STRING" id="54398.Ga0074115_12450"/>
<evidence type="ECO:0000313" key="3">
    <source>
        <dbReference type="Proteomes" id="UP000051276"/>
    </source>
</evidence>
<comment type="caution">
    <text evidence="2">The sequence shown here is derived from an EMBL/GenBank/DDBJ whole genome shotgun (WGS) entry which is preliminary data.</text>
</comment>
<sequence length="91" mass="10906">MQRPSKDEIKIALRMAEQVREREGVGAPLARYLLYLHHRNERLESIYEHLERYLRFGQPENEHARLICLIEELREESRKETEENGGEFGLE</sequence>
<gene>
    <name evidence="1" type="ORF">Ga0074115_12450</name>
    <name evidence="2" type="ORF">Ga0076813_10512</name>
</gene>
<dbReference type="OrthoDB" id="6199221at2"/>
<dbReference type="AlphaFoldDB" id="A0A0T5Z224"/>
<name>A0A0T5Z224_9GAMM</name>
<evidence type="ECO:0000313" key="2">
    <source>
        <dbReference type="EMBL" id="KRT56875.1"/>
    </source>
</evidence>
<dbReference type="EMBL" id="LMXI01000643">
    <property type="protein sequence ID" value="KRT56875.1"/>
    <property type="molecule type" value="Genomic_DNA"/>
</dbReference>